<dbReference type="Proteomes" id="UP000234345">
    <property type="component" value="Unassembled WGS sequence"/>
</dbReference>
<dbReference type="EMBL" id="OCZC01000056">
    <property type="protein sequence ID" value="SOO23692.1"/>
    <property type="molecule type" value="Genomic_DNA"/>
</dbReference>
<evidence type="ECO:0000313" key="1">
    <source>
        <dbReference type="EMBL" id="SOO23692.1"/>
    </source>
</evidence>
<accession>A0A7Z7IY38</accession>
<reference evidence="1 2" key="1">
    <citation type="submission" date="2017-10" db="EMBL/GenBank/DDBJ databases">
        <authorList>
            <person name="Regsiter A."/>
            <person name="William W."/>
        </authorList>
    </citation>
    <scope>NUCLEOTIDE SEQUENCE [LARGE SCALE GENOMIC DNA]</scope>
    <source>
        <strain evidence="1 2">CFBP6991</strain>
    </source>
</reference>
<protein>
    <submittedName>
        <fullName evidence="1">Uncharacterized protein</fullName>
    </submittedName>
</protein>
<organism evidence="1 2">
    <name type="scientific">Xanthomonas campestris pv. phaseoli</name>
    <dbReference type="NCBI Taxonomy" id="317013"/>
    <lineage>
        <taxon>Bacteria</taxon>
        <taxon>Pseudomonadati</taxon>
        <taxon>Pseudomonadota</taxon>
        <taxon>Gammaproteobacteria</taxon>
        <taxon>Lysobacterales</taxon>
        <taxon>Lysobacteraceae</taxon>
        <taxon>Xanthomonas</taxon>
    </lineage>
</organism>
<gene>
    <name evidence="1" type="ORF">XFF6991_30012</name>
</gene>
<comment type="caution">
    <text evidence="1">The sequence shown here is derived from an EMBL/GenBank/DDBJ whole genome shotgun (WGS) entry which is preliminary data.</text>
</comment>
<evidence type="ECO:0000313" key="2">
    <source>
        <dbReference type="Proteomes" id="UP000234345"/>
    </source>
</evidence>
<dbReference type="AlphaFoldDB" id="A0A7Z7IY38"/>
<proteinExistence type="predicted"/>
<sequence length="278" mass="31641">MPRIPTTPSRARLRAHRRLQTHSKGDPMSFAVNKQPTLLREPMIPELVIPDLQMMERSGNYKRDVLLWLQDGYANKAMAQHMPELMQLESALADADSSEGEIRRQRMQAIVDFTKETYTQAKEAGGGADIRTYIEAAKTFYEAEAARYGSHLKELAEYIEKALANGERPDIERHARHCYVSMAKLSSVQQQMESMSGRQAAQQVAQMIKQGVETIGFNAVGDAPTHVGRQMLRFVEQISQNPAKYIEYRDPSRMTMPPREPWDFEPTRQATMSYGIGY</sequence>
<name>A0A7Z7IY38_XANCH</name>